<gene>
    <name evidence="1" type="ORF">F443_13087</name>
</gene>
<dbReference type="EMBL" id="ANIZ01002233">
    <property type="protein sequence ID" value="ETI41705.1"/>
    <property type="molecule type" value="Genomic_DNA"/>
</dbReference>
<dbReference type="HOGENOM" id="CLU_1091826_0_0_1"/>
<protein>
    <submittedName>
        <fullName evidence="1">Uncharacterized protein</fullName>
    </submittedName>
</protein>
<sequence length="255" mass="29167">MIPEEDIGHPTGWALVCRGPTDAVTIEMGSGSRTRDCRLLKRGNVGEMTIHVGRVPYAFRPLPGPLQWLYQKESEAILPGILPTINPNQSIFYGIRRNYTRRKQSRKKLSTYELVLQHRSTWPPVLMRLGARSRDLHPTGRLPDSVGQFYLYDVEDTLANQREILDTDVRRSSRVEMTVFDLTTSGSRQPRFYRWWPPWPPCYGMQRAVRINSIQKLHEGVRGQQTTDAITTAPALAGRSGTRINRVLAYEILHS</sequence>
<dbReference type="Proteomes" id="UP000018721">
    <property type="component" value="Unassembled WGS sequence"/>
</dbReference>
<comment type="caution">
    <text evidence="1">The sequence shown here is derived from an EMBL/GenBank/DDBJ whole genome shotgun (WGS) entry which is preliminary data.</text>
</comment>
<reference evidence="1 2" key="1">
    <citation type="submission" date="2013-11" db="EMBL/GenBank/DDBJ databases">
        <title>The Genome Sequence of Phytophthora parasitica P1569.</title>
        <authorList>
            <consortium name="The Broad Institute Genomics Platform"/>
            <person name="Russ C."/>
            <person name="Tyler B."/>
            <person name="Panabieres F."/>
            <person name="Shan W."/>
            <person name="Tripathy S."/>
            <person name="Grunwald N."/>
            <person name="Machado M."/>
            <person name="Johnson C.S."/>
            <person name="Arredondo F."/>
            <person name="Hong C."/>
            <person name="Coffey M."/>
            <person name="Young S.K."/>
            <person name="Zeng Q."/>
            <person name="Gargeya S."/>
            <person name="Fitzgerald M."/>
            <person name="Abouelleil A."/>
            <person name="Alvarado L."/>
            <person name="Chapman S.B."/>
            <person name="Gainer-Dewar J."/>
            <person name="Goldberg J."/>
            <person name="Griggs A."/>
            <person name="Gujja S."/>
            <person name="Hansen M."/>
            <person name="Howarth C."/>
            <person name="Imamovic A."/>
            <person name="Ireland A."/>
            <person name="Larimer J."/>
            <person name="McCowan C."/>
            <person name="Murphy C."/>
            <person name="Pearson M."/>
            <person name="Poon T.W."/>
            <person name="Priest M."/>
            <person name="Roberts A."/>
            <person name="Saif S."/>
            <person name="Shea T."/>
            <person name="Sykes S."/>
            <person name="Wortman J."/>
            <person name="Nusbaum C."/>
            <person name="Birren B."/>
        </authorList>
    </citation>
    <scope>NUCLEOTIDE SEQUENCE [LARGE SCALE GENOMIC DNA]</scope>
    <source>
        <strain evidence="1 2">P1569</strain>
    </source>
</reference>
<keyword evidence="2" id="KW-1185">Reference proteome</keyword>
<organism evidence="1 2">
    <name type="scientific">Phytophthora nicotianae P1569</name>
    <dbReference type="NCBI Taxonomy" id="1317065"/>
    <lineage>
        <taxon>Eukaryota</taxon>
        <taxon>Sar</taxon>
        <taxon>Stramenopiles</taxon>
        <taxon>Oomycota</taxon>
        <taxon>Peronosporomycetes</taxon>
        <taxon>Peronosporales</taxon>
        <taxon>Peronosporaceae</taxon>
        <taxon>Phytophthora</taxon>
    </lineage>
</organism>
<proteinExistence type="predicted"/>
<evidence type="ECO:0000313" key="1">
    <source>
        <dbReference type="EMBL" id="ETI41705.1"/>
    </source>
</evidence>
<accession>V9ER08</accession>
<name>V9ER08_PHYNI</name>
<dbReference type="AlphaFoldDB" id="V9ER08"/>
<evidence type="ECO:0000313" key="2">
    <source>
        <dbReference type="Proteomes" id="UP000018721"/>
    </source>
</evidence>